<dbReference type="FunFam" id="1.20.1020.10:FF:000004">
    <property type="entry name" value="BTB/POZ and TAZ domain-containing protein 2"/>
    <property type="match status" value="1"/>
</dbReference>
<gene>
    <name evidence="6" type="primary">BT3</name>
    <name evidence="6" type="ORF">AXF42_Ash008267</name>
</gene>
<evidence type="ECO:0000313" key="7">
    <source>
        <dbReference type="Proteomes" id="UP000236161"/>
    </source>
</evidence>
<sequence>MKKHLVHLLVMSHVYSIPSLKSICIRQLEREFLTAENVVDILQLARECDASRLSMICTRMIIRDFKSISLSQGWKVMRKANPNLEQELLEILVEVDSKRQQRLKKMEEKKVYMQLHEAMEALVHICRDGCRTIGPRDQTLKQNQGDCNFSACKSLESLVRHFSSCKARSSGSCAHCKRMWQLLELHSRMCPQTGSCKVPLCRSGYEYQL</sequence>
<dbReference type="SUPFAM" id="SSF57933">
    <property type="entry name" value="TAZ domain"/>
    <property type="match status" value="1"/>
</dbReference>
<reference evidence="6 7" key="1">
    <citation type="journal article" date="2017" name="Nature">
        <title>The Apostasia genome and the evolution of orchids.</title>
        <authorList>
            <person name="Zhang G.Q."/>
            <person name="Liu K.W."/>
            <person name="Li Z."/>
            <person name="Lohaus R."/>
            <person name="Hsiao Y.Y."/>
            <person name="Niu S.C."/>
            <person name="Wang J.Y."/>
            <person name="Lin Y.C."/>
            <person name="Xu Q."/>
            <person name="Chen L.J."/>
            <person name="Yoshida K."/>
            <person name="Fujiwara S."/>
            <person name="Wang Z.W."/>
            <person name="Zhang Y.Q."/>
            <person name="Mitsuda N."/>
            <person name="Wang M."/>
            <person name="Liu G.H."/>
            <person name="Pecoraro L."/>
            <person name="Huang H.X."/>
            <person name="Xiao X.J."/>
            <person name="Lin M."/>
            <person name="Wu X.Y."/>
            <person name="Wu W.L."/>
            <person name="Chen Y.Y."/>
            <person name="Chang S.B."/>
            <person name="Sakamoto S."/>
            <person name="Ohme-Takagi M."/>
            <person name="Yagi M."/>
            <person name="Zeng S.J."/>
            <person name="Shen C.Y."/>
            <person name="Yeh C.M."/>
            <person name="Luo Y.B."/>
            <person name="Tsai W.C."/>
            <person name="Van de Peer Y."/>
            <person name="Liu Z.J."/>
        </authorList>
    </citation>
    <scope>NUCLEOTIDE SEQUENCE [LARGE SCALE GENOMIC DNA]</scope>
    <source>
        <strain evidence="7">cv. Shenzhen</strain>
        <tissue evidence="6">Stem</tissue>
    </source>
</reference>
<protein>
    <submittedName>
        <fullName evidence="6">BTB/POZ and TAZ domain-containing protein 3</fullName>
    </submittedName>
</protein>
<dbReference type="GO" id="GO:0006355">
    <property type="term" value="P:regulation of DNA-templated transcription"/>
    <property type="evidence" value="ECO:0007669"/>
    <property type="project" value="UniProtKB-ARBA"/>
</dbReference>
<dbReference type="InterPro" id="IPR035898">
    <property type="entry name" value="TAZ_dom_sf"/>
</dbReference>
<accession>A0A2I0AXE4</accession>
<dbReference type="Proteomes" id="UP000236161">
    <property type="component" value="Unassembled WGS sequence"/>
</dbReference>
<dbReference type="PANTHER" id="PTHR46287">
    <property type="entry name" value="BTB/POZ AND TAZ DOMAIN-CONTAINING PROTEIN 3-RELATED"/>
    <property type="match status" value="1"/>
</dbReference>
<evidence type="ECO:0000313" key="6">
    <source>
        <dbReference type="EMBL" id="PKA60208.1"/>
    </source>
</evidence>
<evidence type="ECO:0000259" key="5">
    <source>
        <dbReference type="PROSITE" id="PS50134"/>
    </source>
</evidence>
<dbReference type="GO" id="GO:0042542">
    <property type="term" value="P:response to hydrogen peroxide"/>
    <property type="evidence" value="ECO:0007669"/>
    <property type="project" value="UniProtKB-ARBA"/>
</dbReference>
<dbReference type="GO" id="GO:0008270">
    <property type="term" value="F:zinc ion binding"/>
    <property type="evidence" value="ECO:0007669"/>
    <property type="project" value="UniProtKB-KW"/>
</dbReference>
<dbReference type="Pfam" id="PF02135">
    <property type="entry name" value="zf-TAZ"/>
    <property type="match status" value="1"/>
</dbReference>
<dbReference type="FunFam" id="1.25.40.420:FF:000012">
    <property type="entry name" value="BTB/POZ and TAZ domain-containing protein 2"/>
    <property type="match status" value="1"/>
</dbReference>
<dbReference type="CDD" id="cd14733">
    <property type="entry name" value="BACK"/>
    <property type="match status" value="1"/>
</dbReference>
<dbReference type="Gene3D" id="1.20.1020.10">
    <property type="entry name" value="TAZ domain"/>
    <property type="match status" value="1"/>
</dbReference>
<keyword evidence="4" id="KW-0862">Zinc</keyword>
<evidence type="ECO:0000256" key="3">
    <source>
        <dbReference type="ARBA" id="ARBA00022786"/>
    </source>
</evidence>
<dbReference type="SMART" id="SM00551">
    <property type="entry name" value="ZnF_TAZ"/>
    <property type="match status" value="1"/>
</dbReference>
<keyword evidence="3" id="KW-0833">Ubl conjugation pathway</keyword>
<dbReference type="EMBL" id="KZ451939">
    <property type="protein sequence ID" value="PKA60208.1"/>
    <property type="molecule type" value="Genomic_DNA"/>
</dbReference>
<proteinExistence type="predicted"/>
<organism evidence="6 7">
    <name type="scientific">Apostasia shenzhenica</name>
    <dbReference type="NCBI Taxonomy" id="1088818"/>
    <lineage>
        <taxon>Eukaryota</taxon>
        <taxon>Viridiplantae</taxon>
        <taxon>Streptophyta</taxon>
        <taxon>Embryophyta</taxon>
        <taxon>Tracheophyta</taxon>
        <taxon>Spermatophyta</taxon>
        <taxon>Magnoliopsida</taxon>
        <taxon>Liliopsida</taxon>
        <taxon>Asparagales</taxon>
        <taxon>Orchidaceae</taxon>
        <taxon>Apostasioideae</taxon>
        <taxon>Apostasia</taxon>
    </lineage>
</organism>
<evidence type="ECO:0000256" key="4">
    <source>
        <dbReference type="ARBA" id="ARBA00022833"/>
    </source>
</evidence>
<evidence type="ECO:0000256" key="1">
    <source>
        <dbReference type="ARBA" id="ARBA00022723"/>
    </source>
</evidence>
<dbReference type="GO" id="GO:0009751">
    <property type="term" value="P:response to salicylic acid"/>
    <property type="evidence" value="ECO:0007669"/>
    <property type="project" value="UniProtKB-ARBA"/>
</dbReference>
<keyword evidence="7" id="KW-1185">Reference proteome</keyword>
<dbReference type="PROSITE" id="PS50134">
    <property type="entry name" value="ZF_TAZ"/>
    <property type="match status" value="1"/>
</dbReference>
<dbReference type="InterPro" id="IPR000197">
    <property type="entry name" value="Znf_TAZ"/>
</dbReference>
<dbReference type="GO" id="GO:0009725">
    <property type="term" value="P:response to hormone"/>
    <property type="evidence" value="ECO:0007669"/>
    <property type="project" value="UniProtKB-ARBA"/>
</dbReference>
<name>A0A2I0AXE4_9ASPA</name>
<dbReference type="InterPro" id="IPR044513">
    <property type="entry name" value="BT1/2/3/4/5"/>
</dbReference>
<keyword evidence="1" id="KW-0479">Metal-binding</keyword>
<dbReference type="PANTHER" id="PTHR46287:SF11">
    <property type="entry name" value="BTB_POZ AND TAZ DOMAIN-CONTAINING PROTEIN 4"/>
    <property type="match status" value="1"/>
</dbReference>
<dbReference type="STRING" id="1088818.A0A2I0AXE4"/>
<keyword evidence="2" id="KW-0863">Zinc-finger</keyword>
<dbReference type="AlphaFoldDB" id="A0A2I0AXE4"/>
<feature type="domain" description="TAZ-type" evidence="5">
    <location>
        <begin position="106"/>
        <end position="204"/>
    </location>
</feature>
<evidence type="ECO:0000256" key="2">
    <source>
        <dbReference type="ARBA" id="ARBA00022771"/>
    </source>
</evidence>
<dbReference type="GO" id="GO:0005516">
    <property type="term" value="F:calmodulin binding"/>
    <property type="evidence" value="ECO:0007669"/>
    <property type="project" value="UniProtKB-ARBA"/>
</dbReference>
<dbReference type="OrthoDB" id="636773at2759"/>
<dbReference type="Gene3D" id="1.25.40.420">
    <property type="match status" value="1"/>
</dbReference>